<feature type="domain" description="Glycosyl transferase family 25" evidence="1">
    <location>
        <begin position="14"/>
        <end position="57"/>
    </location>
</feature>
<evidence type="ECO:0000313" key="2">
    <source>
        <dbReference type="EMBL" id="AIA95847.1"/>
    </source>
</evidence>
<organism evidence="2">
    <name type="scientific">uncultured Mesorhizobium sp</name>
    <dbReference type="NCBI Taxonomy" id="233795"/>
    <lineage>
        <taxon>Bacteria</taxon>
        <taxon>Pseudomonadati</taxon>
        <taxon>Pseudomonadota</taxon>
        <taxon>Alphaproteobacteria</taxon>
        <taxon>Hyphomicrobiales</taxon>
        <taxon>Phyllobacteriaceae</taxon>
        <taxon>Mesorhizobium</taxon>
        <taxon>environmental samples</taxon>
    </lineage>
</organism>
<dbReference type="EMBL" id="KF128482">
    <property type="protein sequence ID" value="AIA95847.1"/>
    <property type="molecule type" value="Genomic_DNA"/>
</dbReference>
<dbReference type="AlphaFoldDB" id="A0A060CLH4"/>
<evidence type="ECO:0000259" key="1">
    <source>
        <dbReference type="Pfam" id="PF01755"/>
    </source>
</evidence>
<sequence length="150" mass="17188">PPLETTVTQAEKITRTRGLRRLHDFHWGTAGYIVTKKGMETLSAASDKLRQPVDEFMFYPGSAIFSKLKIYQLDPAICIQDFYLPADDPRRIEIASEITQSVDERGSVTGGKARYEGNFLMRKLRRRSQKIRNAIARWQNGVAIKTIPFR</sequence>
<dbReference type="InterPro" id="IPR002654">
    <property type="entry name" value="Glyco_trans_25"/>
</dbReference>
<dbReference type="Pfam" id="PF01755">
    <property type="entry name" value="Glyco_transf_25"/>
    <property type="match status" value="1"/>
</dbReference>
<reference evidence="2" key="1">
    <citation type="journal article" date="2013" name="Environ. Microbiol.">
        <title>Seasonally variable intestinal metagenomes of the red palm weevil (Rhynchophorus ferrugineus).</title>
        <authorList>
            <person name="Jia S."/>
            <person name="Zhang X."/>
            <person name="Zhang G."/>
            <person name="Yin A."/>
            <person name="Zhang S."/>
            <person name="Li F."/>
            <person name="Wang L."/>
            <person name="Zhao D."/>
            <person name="Yun Q."/>
            <person name="Tala"/>
            <person name="Wang J."/>
            <person name="Sun G."/>
            <person name="Baabdullah M."/>
            <person name="Yu X."/>
            <person name="Hu S."/>
            <person name="Al-Mssallem I.S."/>
            <person name="Yu J."/>
        </authorList>
    </citation>
    <scope>NUCLEOTIDE SEQUENCE</scope>
</reference>
<feature type="non-terminal residue" evidence="2">
    <location>
        <position position="1"/>
    </location>
</feature>
<name>A0A060CLH4_9HYPH</name>
<protein>
    <submittedName>
        <fullName evidence="2">CAZy families GT25 protein</fullName>
    </submittedName>
</protein>
<proteinExistence type="predicted"/>
<accession>A0A060CLH4</accession>